<organism evidence="3 4">
    <name type="scientific">Sinanodonta woodiana</name>
    <name type="common">Chinese pond mussel</name>
    <name type="synonym">Anodonta woodiana</name>
    <dbReference type="NCBI Taxonomy" id="1069815"/>
    <lineage>
        <taxon>Eukaryota</taxon>
        <taxon>Metazoa</taxon>
        <taxon>Spiralia</taxon>
        <taxon>Lophotrochozoa</taxon>
        <taxon>Mollusca</taxon>
        <taxon>Bivalvia</taxon>
        <taxon>Autobranchia</taxon>
        <taxon>Heteroconchia</taxon>
        <taxon>Palaeoheterodonta</taxon>
        <taxon>Unionida</taxon>
        <taxon>Unionoidea</taxon>
        <taxon>Unionidae</taxon>
        <taxon>Unioninae</taxon>
        <taxon>Sinanodonta</taxon>
    </lineage>
</organism>
<evidence type="ECO:0000313" key="3">
    <source>
        <dbReference type="EMBL" id="KAL3891630.1"/>
    </source>
</evidence>
<name>A0ABD3Y1G4_SINWO</name>
<dbReference type="Proteomes" id="UP001634394">
    <property type="component" value="Unassembled WGS sequence"/>
</dbReference>
<evidence type="ECO:0000313" key="4">
    <source>
        <dbReference type="Proteomes" id="UP001634394"/>
    </source>
</evidence>
<dbReference type="AlphaFoldDB" id="A0ABD3Y1G4"/>
<sequence length="140" mass="15992">MSLSYYAEKRRAGCKVCGPAIRAPYFCIECRELYCEGCKEFHSKMKVSLGHSVIDIYIRPNCSLCETQANTSILVQLKLLPATSRLSTPARYVCVECDDCYCESCAGRHLKMKCSTNHMIVDLTNLNDRRVLRKLRDHQC</sequence>
<dbReference type="SMART" id="SM00336">
    <property type="entry name" value="BBOX"/>
    <property type="match status" value="2"/>
</dbReference>
<keyword evidence="1" id="KW-0863">Zinc-finger</keyword>
<dbReference type="EMBL" id="JBJQND010000001">
    <property type="protein sequence ID" value="KAL3891630.1"/>
    <property type="molecule type" value="Genomic_DNA"/>
</dbReference>
<proteinExistence type="predicted"/>
<keyword evidence="1" id="KW-0479">Metal-binding</keyword>
<dbReference type="PROSITE" id="PS50119">
    <property type="entry name" value="ZF_BBOX"/>
    <property type="match status" value="1"/>
</dbReference>
<keyword evidence="1" id="KW-0862">Zinc</keyword>
<reference evidence="3 4" key="1">
    <citation type="submission" date="2024-11" db="EMBL/GenBank/DDBJ databases">
        <title>Chromosome-level genome assembly of the freshwater bivalve Anodonta woodiana.</title>
        <authorList>
            <person name="Chen X."/>
        </authorList>
    </citation>
    <scope>NUCLEOTIDE SEQUENCE [LARGE SCALE GENOMIC DNA]</scope>
    <source>
        <strain evidence="3">MN2024</strain>
        <tissue evidence="3">Gills</tissue>
    </source>
</reference>
<feature type="domain" description="B box-type" evidence="2">
    <location>
        <begin position="9"/>
        <end position="56"/>
    </location>
</feature>
<dbReference type="InterPro" id="IPR000315">
    <property type="entry name" value="Znf_B-box"/>
</dbReference>
<dbReference type="GO" id="GO:0008270">
    <property type="term" value="F:zinc ion binding"/>
    <property type="evidence" value="ECO:0007669"/>
    <property type="project" value="UniProtKB-KW"/>
</dbReference>
<protein>
    <recommendedName>
        <fullName evidence="2">B box-type domain-containing protein</fullName>
    </recommendedName>
</protein>
<gene>
    <name evidence="3" type="ORF">ACJMK2_003882</name>
</gene>
<keyword evidence="4" id="KW-1185">Reference proteome</keyword>
<comment type="caution">
    <text evidence="3">The sequence shown here is derived from an EMBL/GenBank/DDBJ whole genome shotgun (WGS) entry which is preliminary data.</text>
</comment>
<accession>A0ABD3Y1G4</accession>
<evidence type="ECO:0000259" key="2">
    <source>
        <dbReference type="PROSITE" id="PS50119"/>
    </source>
</evidence>
<evidence type="ECO:0000256" key="1">
    <source>
        <dbReference type="PROSITE-ProRule" id="PRU00024"/>
    </source>
</evidence>